<gene>
    <name evidence="2" type="ORF">TPC1_14765</name>
</gene>
<reference evidence="2" key="1">
    <citation type="submission" date="2015-07" db="EMBL/GenBank/DDBJ databases">
        <title>Adaptation to a free-living lifestyle via gene acquisitions in the diplomonad Trepomonas sp. PC1.</title>
        <authorList>
            <person name="Xu F."/>
            <person name="Jerlstrom-Hultqvist J."/>
            <person name="Kolisko M."/>
            <person name="Simpson A.G.B."/>
            <person name="Roger A.J."/>
            <person name="Svard S.G."/>
            <person name="Andersson J.O."/>
        </authorList>
    </citation>
    <scope>NUCLEOTIDE SEQUENCE</scope>
    <source>
        <strain evidence="2">PC1</strain>
    </source>
</reference>
<feature type="region of interest" description="Disordered" evidence="1">
    <location>
        <begin position="488"/>
        <end position="536"/>
    </location>
</feature>
<dbReference type="EMBL" id="GDID01003527">
    <property type="protein sequence ID" value="JAP93079.1"/>
    <property type="molecule type" value="Transcribed_RNA"/>
</dbReference>
<feature type="compositionally biased region" description="Basic and acidic residues" evidence="1">
    <location>
        <begin position="488"/>
        <end position="503"/>
    </location>
</feature>
<evidence type="ECO:0000256" key="1">
    <source>
        <dbReference type="SAM" id="MobiDB-lite"/>
    </source>
</evidence>
<organism evidence="2">
    <name type="scientific">Trepomonas sp. PC1</name>
    <dbReference type="NCBI Taxonomy" id="1076344"/>
    <lineage>
        <taxon>Eukaryota</taxon>
        <taxon>Metamonada</taxon>
        <taxon>Diplomonadida</taxon>
        <taxon>Hexamitidae</taxon>
        <taxon>Hexamitinae</taxon>
        <taxon>Trepomonas</taxon>
    </lineage>
</organism>
<accession>A0A146KCI5</accession>
<dbReference type="AlphaFoldDB" id="A0A146KCI5"/>
<name>A0A146KCI5_9EUKA</name>
<feature type="compositionally biased region" description="Low complexity" evidence="1">
    <location>
        <begin position="527"/>
        <end position="536"/>
    </location>
</feature>
<proteinExistence type="predicted"/>
<feature type="non-terminal residue" evidence="2">
    <location>
        <position position="1"/>
    </location>
</feature>
<protein>
    <submittedName>
        <fullName evidence="2">Uncharacterized protein</fullName>
    </submittedName>
</protein>
<sequence length="536" mass="63250">EIQLENQKKPIQFNQNPLSNLQISPRFNQPNIVEISFNYLKIFLVTSYYPTNCRQLLSAEKTIYCLNAQIAKTLMNVYPETNYISDEFSFLLYKYNQQQVSRVVLFDSNGQPVFSEPVDQNLSESQDESEELMFSVKNNDSFKINQSKQLNEQHVLIYSHTAVDSKAIGSLKRKERQTGAFSRQNLCLNLFMTRYVYQQYYLSKNEKCERYTVSQPQKADIPLYLPINPVNSKYLLEMYSKFMTMDESFQVTWDFNQNMQNTYMRFFDSNGELMPKMIEKLSKQNKQLAQRMNRKEKSKQPGPSAMQTLVLFDLQQFYEMIKRPQKEEKKLAGVQGLITLEPMYQNTFVNVRLSYPATYKFDQQNVIDLLQGSAQVESDLLEPGEFFIYKAFDQLVDETEMVELQIDFDYENQFQSLEKVLDLQNQPQVNFIQIHKRNFDLDELQTKIFLEDFKIDFQFLNKINQKNVQSLLVRNLFIENATKTKTEEQIELKAEPEKEKTETEIEEYLEQGNDKASIFEEDDEGSEYQYEYSSGS</sequence>
<feature type="non-terminal residue" evidence="2">
    <location>
        <position position="536"/>
    </location>
</feature>
<evidence type="ECO:0000313" key="2">
    <source>
        <dbReference type="EMBL" id="JAP93079.1"/>
    </source>
</evidence>